<keyword evidence="1" id="KW-0472">Membrane</keyword>
<proteinExistence type="predicted"/>
<evidence type="ECO:0000313" key="3">
    <source>
        <dbReference type="Proteomes" id="UP000237662"/>
    </source>
</evidence>
<keyword evidence="1" id="KW-1133">Transmembrane helix</keyword>
<keyword evidence="3" id="KW-1185">Reference proteome</keyword>
<organism evidence="2 3">
    <name type="scientific">Neolewinella xylanilytica</name>
    <dbReference type="NCBI Taxonomy" id="1514080"/>
    <lineage>
        <taxon>Bacteria</taxon>
        <taxon>Pseudomonadati</taxon>
        <taxon>Bacteroidota</taxon>
        <taxon>Saprospiria</taxon>
        <taxon>Saprospirales</taxon>
        <taxon>Lewinellaceae</taxon>
        <taxon>Neolewinella</taxon>
    </lineage>
</organism>
<protein>
    <submittedName>
        <fullName evidence="2">Uncharacterized protein DUF1761</fullName>
    </submittedName>
</protein>
<dbReference type="EMBL" id="PTJC01000005">
    <property type="protein sequence ID" value="PPK87239.1"/>
    <property type="molecule type" value="Genomic_DNA"/>
</dbReference>
<gene>
    <name evidence="2" type="ORF">CLV84_0176</name>
</gene>
<feature type="transmembrane region" description="Helical" evidence="1">
    <location>
        <begin position="12"/>
        <end position="32"/>
    </location>
</feature>
<sequence length="138" mass="14469">MLTSFSSLSWLGVATAFAIYFVLGGLWFTVFFNRAYAYSLGKDAASLQNPDPIFIIGPAACSLLITVTTALLMQALGVTTIAAAIRFALVIGTGYLVANTVNIAINPNIPRPLLYGAISGAFHLTGILLVSLILVAMG</sequence>
<evidence type="ECO:0000256" key="1">
    <source>
        <dbReference type="SAM" id="Phobius"/>
    </source>
</evidence>
<dbReference type="OrthoDB" id="2623652at2"/>
<accession>A0A2S6I706</accession>
<evidence type="ECO:0000313" key="2">
    <source>
        <dbReference type="EMBL" id="PPK87239.1"/>
    </source>
</evidence>
<feature type="transmembrane region" description="Helical" evidence="1">
    <location>
        <begin position="81"/>
        <end position="101"/>
    </location>
</feature>
<feature type="transmembrane region" description="Helical" evidence="1">
    <location>
        <begin position="53"/>
        <end position="75"/>
    </location>
</feature>
<dbReference type="Proteomes" id="UP000237662">
    <property type="component" value="Unassembled WGS sequence"/>
</dbReference>
<feature type="transmembrane region" description="Helical" evidence="1">
    <location>
        <begin position="113"/>
        <end position="137"/>
    </location>
</feature>
<comment type="caution">
    <text evidence="2">The sequence shown here is derived from an EMBL/GenBank/DDBJ whole genome shotgun (WGS) entry which is preliminary data.</text>
</comment>
<dbReference type="InterPro" id="IPR013879">
    <property type="entry name" value="DUF1761"/>
</dbReference>
<dbReference type="RefSeq" id="WP_104417853.1">
    <property type="nucleotide sequence ID" value="NZ_PTJC01000005.1"/>
</dbReference>
<keyword evidence="1" id="KW-0812">Transmembrane</keyword>
<reference evidence="2 3" key="1">
    <citation type="submission" date="2018-02" db="EMBL/GenBank/DDBJ databases">
        <title>Genomic Encyclopedia of Archaeal and Bacterial Type Strains, Phase II (KMG-II): from individual species to whole genera.</title>
        <authorList>
            <person name="Goeker M."/>
        </authorList>
    </citation>
    <scope>NUCLEOTIDE SEQUENCE [LARGE SCALE GENOMIC DNA]</scope>
    <source>
        <strain evidence="2 3">DSM 29526</strain>
    </source>
</reference>
<dbReference type="AlphaFoldDB" id="A0A2S6I706"/>
<name>A0A2S6I706_9BACT</name>
<dbReference type="Pfam" id="PF08570">
    <property type="entry name" value="DUF1761"/>
    <property type="match status" value="1"/>
</dbReference>